<dbReference type="InterPro" id="IPR011545">
    <property type="entry name" value="DEAD/DEAH_box_helicase_dom"/>
</dbReference>
<organism evidence="2 3">
    <name type="scientific">Catenaria anguillulae PL171</name>
    <dbReference type="NCBI Taxonomy" id="765915"/>
    <lineage>
        <taxon>Eukaryota</taxon>
        <taxon>Fungi</taxon>
        <taxon>Fungi incertae sedis</taxon>
        <taxon>Blastocladiomycota</taxon>
        <taxon>Blastocladiomycetes</taxon>
        <taxon>Blastocladiales</taxon>
        <taxon>Catenariaceae</taxon>
        <taxon>Catenaria</taxon>
    </lineage>
</organism>
<dbReference type="EMBL" id="MCFL01000352">
    <property type="protein sequence ID" value="ORZ28574.1"/>
    <property type="molecule type" value="Genomic_DNA"/>
</dbReference>
<dbReference type="Gene3D" id="3.40.50.300">
    <property type="entry name" value="P-loop containing nucleotide triphosphate hydrolases"/>
    <property type="match status" value="1"/>
</dbReference>
<dbReference type="AlphaFoldDB" id="A0A1Y2H3G6"/>
<name>A0A1Y2H3G6_9FUNG</name>
<dbReference type="GO" id="GO:0005524">
    <property type="term" value="F:ATP binding"/>
    <property type="evidence" value="ECO:0007669"/>
    <property type="project" value="InterPro"/>
</dbReference>
<dbReference type="SUPFAM" id="SSF52540">
    <property type="entry name" value="P-loop containing nucleoside triphosphate hydrolases"/>
    <property type="match status" value="1"/>
</dbReference>
<keyword evidence="3" id="KW-1185">Reference proteome</keyword>
<evidence type="ECO:0000313" key="3">
    <source>
        <dbReference type="Proteomes" id="UP000193411"/>
    </source>
</evidence>
<comment type="caution">
    <text evidence="2">The sequence shown here is derived from an EMBL/GenBank/DDBJ whole genome shotgun (WGS) entry which is preliminary data.</text>
</comment>
<accession>A0A1Y2H3G6</accession>
<feature type="domain" description="DEAD/DEAH-box helicase" evidence="1">
    <location>
        <begin position="22"/>
        <end position="75"/>
    </location>
</feature>
<evidence type="ECO:0000259" key="1">
    <source>
        <dbReference type="Pfam" id="PF00270"/>
    </source>
</evidence>
<sequence>MCMLLFLTTTSSLMYLGIEQLRPDQIQVIQSALDGKDSIVAFPTIYGKSACFQLLPKLSAHKESLLSLSPLLALAT</sequence>
<gene>
    <name evidence="2" type="ORF">BCR44DRAFT_65656</name>
</gene>
<proteinExistence type="predicted"/>
<protein>
    <recommendedName>
        <fullName evidence="1">DEAD/DEAH-box helicase domain-containing protein</fullName>
    </recommendedName>
</protein>
<dbReference type="InterPro" id="IPR027417">
    <property type="entry name" value="P-loop_NTPase"/>
</dbReference>
<dbReference type="Proteomes" id="UP000193411">
    <property type="component" value="Unassembled WGS sequence"/>
</dbReference>
<dbReference type="OrthoDB" id="10261556at2759"/>
<reference evidence="2 3" key="1">
    <citation type="submission" date="2016-07" db="EMBL/GenBank/DDBJ databases">
        <title>Pervasive Adenine N6-methylation of Active Genes in Fungi.</title>
        <authorList>
            <consortium name="DOE Joint Genome Institute"/>
            <person name="Mondo S.J."/>
            <person name="Dannebaum R.O."/>
            <person name="Kuo R.C."/>
            <person name="Labutti K."/>
            <person name="Haridas S."/>
            <person name="Kuo A."/>
            <person name="Salamov A."/>
            <person name="Ahrendt S.R."/>
            <person name="Lipzen A."/>
            <person name="Sullivan W."/>
            <person name="Andreopoulos W.B."/>
            <person name="Clum A."/>
            <person name="Lindquist E."/>
            <person name="Daum C."/>
            <person name="Ramamoorthy G.K."/>
            <person name="Gryganskyi A."/>
            <person name="Culley D."/>
            <person name="Magnuson J.K."/>
            <person name="James T.Y."/>
            <person name="O'Malley M.A."/>
            <person name="Stajich J.E."/>
            <person name="Spatafora J.W."/>
            <person name="Visel A."/>
            <person name="Grigoriev I.V."/>
        </authorList>
    </citation>
    <scope>NUCLEOTIDE SEQUENCE [LARGE SCALE GENOMIC DNA]</scope>
    <source>
        <strain evidence="2 3">PL171</strain>
    </source>
</reference>
<evidence type="ECO:0000313" key="2">
    <source>
        <dbReference type="EMBL" id="ORZ28574.1"/>
    </source>
</evidence>
<dbReference type="GO" id="GO:0003676">
    <property type="term" value="F:nucleic acid binding"/>
    <property type="evidence" value="ECO:0007669"/>
    <property type="project" value="InterPro"/>
</dbReference>
<dbReference type="Pfam" id="PF00270">
    <property type="entry name" value="DEAD"/>
    <property type="match status" value="1"/>
</dbReference>